<comment type="catalytic activity">
    <reaction evidence="1 9">
        <text>[(1-&gt;4)-alpha-D-glucosyl](n) + phosphate = [(1-&gt;4)-alpha-D-glucosyl](n-1) + alpha-D-glucose 1-phosphate</text>
        <dbReference type="Rhea" id="RHEA:41732"/>
        <dbReference type="Rhea" id="RHEA-COMP:9584"/>
        <dbReference type="Rhea" id="RHEA-COMP:9586"/>
        <dbReference type="ChEBI" id="CHEBI:15444"/>
        <dbReference type="ChEBI" id="CHEBI:43474"/>
        <dbReference type="ChEBI" id="CHEBI:58601"/>
        <dbReference type="EC" id="2.4.1.1"/>
    </reaction>
</comment>
<evidence type="ECO:0000256" key="1">
    <source>
        <dbReference type="ARBA" id="ARBA00001275"/>
    </source>
</evidence>
<reference evidence="11" key="1">
    <citation type="journal article" date="2019" name="Int. J. Syst. Evol. Microbiol.">
        <title>The Global Catalogue of Microorganisms (GCM) 10K type strain sequencing project: providing services to taxonomists for standard genome sequencing and annotation.</title>
        <authorList>
            <consortium name="The Broad Institute Genomics Platform"/>
            <consortium name="The Broad Institute Genome Sequencing Center for Infectious Disease"/>
            <person name="Wu L."/>
            <person name="Ma J."/>
        </authorList>
    </citation>
    <scope>NUCLEOTIDE SEQUENCE [LARGE SCALE GENOMIC DNA]</scope>
    <source>
        <strain evidence="11">TISTR 932</strain>
    </source>
</reference>
<evidence type="ECO:0000256" key="4">
    <source>
        <dbReference type="ARBA" id="ARBA00022676"/>
    </source>
</evidence>
<comment type="function">
    <text evidence="8">Phosphorylase is an important allosteric enzyme in carbohydrate metabolism. Enzymes from different sources differ in their regulatory mechanisms and in their natural substrates. However, all known phosphorylases share catalytic and structural properties.</text>
</comment>
<evidence type="ECO:0000256" key="3">
    <source>
        <dbReference type="ARBA" id="ARBA00006047"/>
    </source>
</evidence>
<dbReference type="Pfam" id="PF00343">
    <property type="entry name" value="Phosphorylase"/>
    <property type="match status" value="1"/>
</dbReference>
<dbReference type="RefSeq" id="WP_379980915.1">
    <property type="nucleotide sequence ID" value="NZ_JBHUMO010000039.1"/>
</dbReference>
<keyword evidence="5 9" id="KW-0808">Transferase</keyword>
<dbReference type="PROSITE" id="PS00102">
    <property type="entry name" value="PHOSPHORYLASE"/>
    <property type="match status" value="1"/>
</dbReference>
<keyword evidence="4 9" id="KW-0328">Glycosyltransferase</keyword>
<proteinExistence type="inferred from homology"/>
<dbReference type="EMBL" id="JBHUMO010000039">
    <property type="protein sequence ID" value="MFD2728992.1"/>
    <property type="molecule type" value="Genomic_DNA"/>
</dbReference>
<evidence type="ECO:0000313" key="10">
    <source>
        <dbReference type="EMBL" id="MFD2728992.1"/>
    </source>
</evidence>
<organism evidence="10 11">
    <name type="scientific">Enterococcus camelliae</name>
    <dbReference type="NCBI Taxonomy" id="453959"/>
    <lineage>
        <taxon>Bacteria</taxon>
        <taxon>Bacillati</taxon>
        <taxon>Bacillota</taxon>
        <taxon>Bacilli</taxon>
        <taxon>Lactobacillales</taxon>
        <taxon>Enterococcaceae</taxon>
        <taxon>Enterococcus</taxon>
    </lineage>
</organism>
<gene>
    <name evidence="10" type="ORF">ACFSR0_06105</name>
</gene>
<sequence length="812" mass="93705">MNKKVFKKKFLDLLTEKFAISVEDASLFEIYTTLGTLVRSSYAKDWRRTWNTYDQCQQKQLYYFSIEFLPGRMMKSNLLNMGWLDTVQEALADLGINLDDVLAQEPDMALGNGGLGRLASCFMDSIASEGLPGNGNGIRYKYGLFKQKFIDGYQVELPNEWLARGNLWEVRRESKAVDVCFNGHVYLKKQADGSLEPIHENPTIVRAVPYDTGMVGFRNGTVNTLRLWDAEIPLSEESYYRSIEQRRAIQDLTSVLYPDDSNEEGRRLRLMQEYFFVSAGVQSILRHFKAKQKDFHNLDEFVAIHINDTHPALCVAEFMRLLLDEEKMSWERAWNVTVKVMSYTNHTIMAEALEKWPVDMLQSVQPRIYQIIEEIDRRFIEEMTGVVDWEVIQRTRIISDNLVHMAHLAIIGSHSTNGVAKLHSDLLKNVVLHDFYRLYPDRFNNKTNGIAERRWLQLANPALSQVLDQTIGDSWRYDANDLHLLMNFREDEAVLKQLQVAKQANKHRLTEFVLKETGLKINETAIFDVQIKRLHAYKRQLLNLLHILTLYFEIKEEGKTDIQPRVFIFGAKAAPSYHYAKSIIKVLNEVATMIRHDPAVSDKLSIVFLEDYSVSLAEVIIPAADVSEQISLASKEASGTSNMKLMLNGAVTIATLDGANIEIRDAVGEENIVIFGLTESQVYDYYEQANYHSYTYYESSPKLKRVVDSFIDGTIPNIYQEGVEIFDSLLKYNDEFFVLRDYEAYIQAQRQIAADYQQQDKWLRMSLVNIANAGRFSADDTVMKYAEDIWQIEKTNPKRRQAEDKKYVPYTL</sequence>
<dbReference type="InterPro" id="IPR000811">
    <property type="entry name" value="Glyco_trans_35"/>
</dbReference>
<evidence type="ECO:0000256" key="8">
    <source>
        <dbReference type="ARBA" id="ARBA00025174"/>
    </source>
</evidence>
<evidence type="ECO:0000313" key="11">
    <source>
        <dbReference type="Proteomes" id="UP001597427"/>
    </source>
</evidence>
<comment type="similarity">
    <text evidence="3 9">Belongs to the glycogen phosphorylase family.</text>
</comment>
<evidence type="ECO:0000256" key="5">
    <source>
        <dbReference type="ARBA" id="ARBA00022679"/>
    </source>
</evidence>
<comment type="cofactor">
    <cofactor evidence="2 9">
        <name>pyridoxal 5'-phosphate</name>
        <dbReference type="ChEBI" id="CHEBI:597326"/>
    </cofactor>
</comment>
<dbReference type="GO" id="GO:0004645">
    <property type="term" value="F:1,4-alpha-oligoglucan phosphorylase activity"/>
    <property type="evidence" value="ECO:0007669"/>
    <property type="project" value="UniProtKB-EC"/>
</dbReference>
<keyword evidence="7 9" id="KW-0119">Carbohydrate metabolism</keyword>
<comment type="function">
    <text evidence="9">Allosteric enzyme that catalyzes the rate-limiting step in glycogen catabolism, the phosphorolytic cleavage of glycogen to produce glucose-1-phosphate, and plays a central role in maintaining cellular and organismal glucose homeostasis.</text>
</comment>
<dbReference type="NCBIfam" id="TIGR02093">
    <property type="entry name" value="P_ylase"/>
    <property type="match status" value="1"/>
</dbReference>
<keyword evidence="6 9" id="KW-0663">Pyridoxal phosphate</keyword>
<evidence type="ECO:0000256" key="7">
    <source>
        <dbReference type="ARBA" id="ARBA00023277"/>
    </source>
</evidence>
<dbReference type="SUPFAM" id="SSF53756">
    <property type="entry name" value="UDP-Glycosyltransferase/glycogen phosphorylase"/>
    <property type="match status" value="1"/>
</dbReference>
<evidence type="ECO:0000256" key="9">
    <source>
        <dbReference type="RuleBase" id="RU000587"/>
    </source>
</evidence>
<name>A0ABW5TI52_9ENTE</name>
<comment type="caution">
    <text evidence="10">The sequence shown here is derived from an EMBL/GenBank/DDBJ whole genome shotgun (WGS) entry which is preliminary data.</text>
</comment>
<evidence type="ECO:0000256" key="6">
    <source>
        <dbReference type="ARBA" id="ARBA00022898"/>
    </source>
</evidence>
<dbReference type="EC" id="2.4.1.1" evidence="9"/>
<protein>
    <recommendedName>
        <fullName evidence="9">Alpha-1,4 glucan phosphorylase</fullName>
        <ecNumber evidence="9">2.4.1.1</ecNumber>
    </recommendedName>
</protein>
<dbReference type="Proteomes" id="UP001597427">
    <property type="component" value="Unassembled WGS sequence"/>
</dbReference>
<dbReference type="InterPro" id="IPR011833">
    <property type="entry name" value="Glycg_phsphrylas"/>
</dbReference>
<evidence type="ECO:0000256" key="2">
    <source>
        <dbReference type="ARBA" id="ARBA00001933"/>
    </source>
</evidence>
<keyword evidence="11" id="KW-1185">Reference proteome</keyword>
<dbReference type="PIRSF" id="PIRSF000460">
    <property type="entry name" value="Pprylas_GlgP"/>
    <property type="match status" value="1"/>
</dbReference>
<dbReference type="PANTHER" id="PTHR11468">
    <property type="entry name" value="GLYCOGEN PHOSPHORYLASE"/>
    <property type="match status" value="1"/>
</dbReference>
<dbReference type="Gene3D" id="3.40.50.2000">
    <property type="entry name" value="Glycogen Phosphorylase B"/>
    <property type="match status" value="2"/>
</dbReference>
<dbReference type="PANTHER" id="PTHR11468:SF3">
    <property type="entry name" value="GLYCOGEN PHOSPHORYLASE, LIVER FORM"/>
    <property type="match status" value="1"/>
</dbReference>
<dbReference type="CDD" id="cd04300">
    <property type="entry name" value="GT35_Glycogen_Phosphorylase"/>
    <property type="match status" value="1"/>
</dbReference>
<accession>A0ABW5TI52</accession>
<dbReference type="InterPro" id="IPR035090">
    <property type="entry name" value="Pyridoxal_P_attach_site"/>
</dbReference>